<dbReference type="GO" id="GO:0016491">
    <property type="term" value="F:oxidoreductase activity"/>
    <property type="evidence" value="ECO:0007669"/>
    <property type="project" value="UniProtKB-KW"/>
</dbReference>
<proteinExistence type="inferred from homology"/>
<dbReference type="Proteomes" id="UP001194746">
    <property type="component" value="Unassembled WGS sequence"/>
</dbReference>
<feature type="domain" description="6-phosphogluconate dehydrogenase NADP-binding" evidence="3">
    <location>
        <begin position="5"/>
        <end position="124"/>
    </location>
</feature>
<dbReference type="InterPro" id="IPR008927">
    <property type="entry name" value="6-PGluconate_DH-like_C_sf"/>
</dbReference>
<dbReference type="InterPro" id="IPR036291">
    <property type="entry name" value="NAD(P)-bd_dom_sf"/>
</dbReference>
<dbReference type="InterPro" id="IPR015815">
    <property type="entry name" value="HIBADH-related"/>
</dbReference>
<dbReference type="EMBL" id="VCAU01000011">
    <property type="protein sequence ID" value="KAF9892729.1"/>
    <property type="molecule type" value="Genomic_DNA"/>
</dbReference>
<dbReference type="PANTHER" id="PTHR43580:SF3">
    <property type="entry name" value="6-PHOSPHOGLUCONATE DEHYDROGENASE FAMILY PROTEIN (AFU_ORTHOLOGUE AFUA_2G11600)"/>
    <property type="match status" value="1"/>
</dbReference>
<reference evidence="4" key="1">
    <citation type="journal article" date="2019" name="Beilstein J. Org. Chem.">
        <title>Nanangenines: drimane sesquiterpenoids as the dominant metabolite cohort of a novel Australian fungus, Aspergillus nanangensis.</title>
        <authorList>
            <person name="Lacey H.J."/>
            <person name="Gilchrist C.L.M."/>
            <person name="Crombie A."/>
            <person name="Kalaitzis J.A."/>
            <person name="Vuong D."/>
            <person name="Rutledge P.J."/>
            <person name="Turner P."/>
            <person name="Pitt J.I."/>
            <person name="Lacey E."/>
            <person name="Chooi Y.H."/>
            <person name="Piggott A.M."/>
        </authorList>
    </citation>
    <scope>NUCLEOTIDE SEQUENCE</scope>
    <source>
        <strain evidence="4">MST-FP2251</strain>
    </source>
</reference>
<dbReference type="SUPFAM" id="SSF51735">
    <property type="entry name" value="NAD(P)-binding Rossmann-fold domains"/>
    <property type="match status" value="1"/>
</dbReference>
<evidence type="ECO:0000256" key="2">
    <source>
        <dbReference type="ARBA" id="ARBA00023002"/>
    </source>
</evidence>
<accession>A0AAD4CU33</accession>
<protein>
    <recommendedName>
        <fullName evidence="3">6-phosphogluconate dehydrogenase NADP-binding domain-containing protein</fullName>
    </recommendedName>
</protein>
<keyword evidence="2" id="KW-0560">Oxidoreductase</keyword>
<reference evidence="4" key="2">
    <citation type="submission" date="2020-02" db="EMBL/GenBank/DDBJ databases">
        <authorList>
            <person name="Gilchrist C.L.M."/>
            <person name="Chooi Y.-H."/>
        </authorList>
    </citation>
    <scope>NUCLEOTIDE SEQUENCE</scope>
    <source>
        <strain evidence="4">MST-FP2251</strain>
    </source>
</reference>
<dbReference type="InterPro" id="IPR051265">
    <property type="entry name" value="HIBADH-related_NP60_sf"/>
</dbReference>
<dbReference type="SUPFAM" id="SSF48179">
    <property type="entry name" value="6-phosphogluconate dehydrogenase C-terminal domain-like"/>
    <property type="match status" value="1"/>
</dbReference>
<dbReference type="GO" id="GO:0050661">
    <property type="term" value="F:NADP binding"/>
    <property type="evidence" value="ECO:0007669"/>
    <property type="project" value="InterPro"/>
</dbReference>
<comment type="caution">
    <text evidence="4">The sequence shown here is derived from an EMBL/GenBank/DDBJ whole genome shotgun (WGS) entry which is preliminary data.</text>
</comment>
<evidence type="ECO:0000256" key="1">
    <source>
        <dbReference type="ARBA" id="ARBA00007598"/>
    </source>
</evidence>
<dbReference type="PIRSF" id="PIRSF000103">
    <property type="entry name" value="HIBADH"/>
    <property type="match status" value="1"/>
</dbReference>
<dbReference type="InterPro" id="IPR013328">
    <property type="entry name" value="6PGD_dom2"/>
</dbReference>
<comment type="similarity">
    <text evidence="1">Belongs to the HIBADH-related family. NP60 subfamily.</text>
</comment>
<sequence>MTPRLSFIGLGPMGMAISESLFRYGEIARPLVLYNRTREKAETHRLSLGGDCRVADTIVSAVDDSDVIWLCLQNEEAVESTFQAIFSTDIQGKIFVDSSTTSPEMADSIAQRVLEAGAEFVAVPGRNTVDLSGEKPGAALLLKLMGNFLIMATIETVAEAHVFADKCGIGTKTMEKLMRAVFPNPPHALYNDQMLSGEYFAGKPLVEVSKALLLTGHVSEMAKRCGASVKIYEIAREHLKVAKEHEGPDADITAIYGAVRVESGLPFRNDAES</sequence>
<dbReference type="AlphaFoldDB" id="A0AAD4CU33"/>
<dbReference type="Pfam" id="PF03446">
    <property type="entry name" value="NAD_binding_2"/>
    <property type="match status" value="1"/>
</dbReference>
<organism evidence="4 5">
    <name type="scientific">Aspergillus nanangensis</name>
    <dbReference type="NCBI Taxonomy" id="2582783"/>
    <lineage>
        <taxon>Eukaryota</taxon>
        <taxon>Fungi</taxon>
        <taxon>Dikarya</taxon>
        <taxon>Ascomycota</taxon>
        <taxon>Pezizomycotina</taxon>
        <taxon>Eurotiomycetes</taxon>
        <taxon>Eurotiomycetidae</taxon>
        <taxon>Eurotiales</taxon>
        <taxon>Aspergillaceae</taxon>
        <taxon>Aspergillus</taxon>
        <taxon>Aspergillus subgen. Circumdati</taxon>
    </lineage>
</organism>
<evidence type="ECO:0000313" key="5">
    <source>
        <dbReference type="Proteomes" id="UP001194746"/>
    </source>
</evidence>
<dbReference type="InterPro" id="IPR006115">
    <property type="entry name" value="6PGDH_NADP-bd"/>
</dbReference>
<evidence type="ECO:0000259" key="3">
    <source>
        <dbReference type="Pfam" id="PF03446"/>
    </source>
</evidence>
<dbReference type="PANTHER" id="PTHR43580">
    <property type="entry name" value="OXIDOREDUCTASE GLYR1-RELATED"/>
    <property type="match status" value="1"/>
</dbReference>
<evidence type="ECO:0000313" key="4">
    <source>
        <dbReference type="EMBL" id="KAF9892729.1"/>
    </source>
</evidence>
<name>A0AAD4CU33_ASPNN</name>
<keyword evidence="5" id="KW-1185">Reference proteome</keyword>
<dbReference type="Gene3D" id="3.40.50.720">
    <property type="entry name" value="NAD(P)-binding Rossmann-like Domain"/>
    <property type="match status" value="1"/>
</dbReference>
<gene>
    <name evidence="4" type="ORF">FE257_001131</name>
</gene>
<dbReference type="Gene3D" id="1.10.1040.10">
    <property type="entry name" value="N-(1-d-carboxylethyl)-l-norvaline Dehydrogenase, domain 2"/>
    <property type="match status" value="1"/>
</dbReference>